<protein>
    <recommendedName>
        <fullName evidence="3">Lipoprotein</fullName>
    </recommendedName>
</protein>
<keyword evidence="2" id="KW-1185">Reference proteome</keyword>
<gene>
    <name evidence="1" type="ORF">LPTSP3_g09110</name>
</gene>
<dbReference type="Proteomes" id="UP000245263">
    <property type="component" value="Chromosome 1"/>
</dbReference>
<reference evidence="1 2" key="1">
    <citation type="submission" date="2021-08" db="EMBL/GenBank/DDBJ databases">
        <title>Complete genome sequence of Leptospira kobayashii strain E30.</title>
        <authorList>
            <person name="Nakao R."/>
            <person name="Nakamura S."/>
            <person name="Masuzawa T."/>
            <person name="Koizumi N."/>
        </authorList>
    </citation>
    <scope>NUCLEOTIDE SEQUENCE [LARGE SCALE GENOMIC DNA]</scope>
    <source>
        <strain evidence="1 2">E30</strain>
    </source>
</reference>
<name>A0ABM7UH41_9LEPT</name>
<accession>A0ABM7UH41</accession>
<dbReference type="RefSeq" id="WP_109018642.1">
    <property type="nucleotide sequence ID" value="NZ_AP025028.1"/>
</dbReference>
<evidence type="ECO:0000313" key="2">
    <source>
        <dbReference type="Proteomes" id="UP000245263"/>
    </source>
</evidence>
<proteinExistence type="predicted"/>
<evidence type="ECO:0008006" key="3">
    <source>
        <dbReference type="Google" id="ProtNLM"/>
    </source>
</evidence>
<dbReference type="EMBL" id="AP025028">
    <property type="protein sequence ID" value="BDA77981.1"/>
    <property type="molecule type" value="Genomic_DNA"/>
</dbReference>
<sequence length="175" mass="19432">MIHFNKSTYIILALVTGFAVNCSTTAKRVGDFQAPNYSSVKFNDKLVVSYVPEAEAEIKSNNIFNENNFLNYYKSVLKEKGVISEKAKETIEIKINDARFRSEGVAIWVGTMAGADSIDLDLTIKDAKGKVIDQHKIEISYALGGFGGGPNSVRTDYFYKKITNLTLQQLGYPVD</sequence>
<organism evidence="1 2">
    <name type="scientific">Leptospira kobayashii</name>
    <dbReference type="NCBI Taxonomy" id="1917830"/>
    <lineage>
        <taxon>Bacteria</taxon>
        <taxon>Pseudomonadati</taxon>
        <taxon>Spirochaetota</taxon>
        <taxon>Spirochaetia</taxon>
        <taxon>Leptospirales</taxon>
        <taxon>Leptospiraceae</taxon>
        <taxon>Leptospira</taxon>
    </lineage>
</organism>
<evidence type="ECO:0000313" key="1">
    <source>
        <dbReference type="EMBL" id="BDA77981.1"/>
    </source>
</evidence>